<evidence type="ECO:0000259" key="3">
    <source>
        <dbReference type="Pfam" id="PF00550"/>
    </source>
</evidence>
<dbReference type="Pfam" id="PF00550">
    <property type="entry name" value="PP-binding"/>
    <property type="match status" value="1"/>
</dbReference>
<feature type="region of interest" description="Disordered" evidence="1">
    <location>
        <begin position="462"/>
        <end position="491"/>
    </location>
</feature>
<reference evidence="5 6" key="1">
    <citation type="submission" date="2022-11" db="EMBL/GenBank/DDBJ databases">
        <title>Taxonomy of Curtobacterium flaccumfaciens.</title>
        <authorList>
            <person name="Osdaghi E."/>
            <person name="Taghavi S.M."/>
            <person name="Hamidizade M."/>
            <person name="Abachi H."/>
            <person name="Fazliarab A."/>
            <person name="Baeyen S."/>
            <person name="Portier P."/>
            <person name="Van Vaerenbergh J."/>
            <person name="Jacques M.-A."/>
        </authorList>
    </citation>
    <scope>NUCLEOTIDE SEQUENCE [LARGE SCALE GENOMIC DNA]</scope>
    <source>
        <strain evidence="5 6">LMG 3715</strain>
    </source>
</reference>
<protein>
    <submittedName>
        <fullName evidence="5">AMP-binding protein</fullName>
    </submittedName>
</protein>
<feature type="domain" description="Carrier" evidence="3">
    <location>
        <begin position="499"/>
        <end position="541"/>
    </location>
</feature>
<dbReference type="PANTHER" id="PTHR45527">
    <property type="entry name" value="NONRIBOSOMAL PEPTIDE SYNTHETASE"/>
    <property type="match status" value="1"/>
</dbReference>
<proteinExistence type="predicted"/>
<dbReference type="InterPro" id="IPR009081">
    <property type="entry name" value="PP-bd_ACP"/>
</dbReference>
<evidence type="ECO:0000313" key="5">
    <source>
        <dbReference type="EMBL" id="MCX2848573.1"/>
    </source>
</evidence>
<feature type="compositionally biased region" description="Basic and acidic residues" evidence="1">
    <location>
        <begin position="462"/>
        <end position="480"/>
    </location>
</feature>
<gene>
    <name evidence="5" type="ORF">ORG12_07810</name>
</gene>
<dbReference type="Pfam" id="PF00501">
    <property type="entry name" value="AMP-binding"/>
    <property type="match status" value="1"/>
</dbReference>
<organism evidence="5 6">
    <name type="scientific">Curtobacterium poinsettiae</name>
    <dbReference type="NCBI Taxonomy" id="159612"/>
    <lineage>
        <taxon>Bacteria</taxon>
        <taxon>Bacillati</taxon>
        <taxon>Actinomycetota</taxon>
        <taxon>Actinomycetes</taxon>
        <taxon>Micrococcales</taxon>
        <taxon>Microbacteriaceae</taxon>
        <taxon>Curtobacterium</taxon>
    </lineage>
</organism>
<evidence type="ECO:0000259" key="4">
    <source>
        <dbReference type="Pfam" id="PF01370"/>
    </source>
</evidence>
<dbReference type="SUPFAM" id="SSF51735">
    <property type="entry name" value="NAD(P)-binding Rossmann-fold domains"/>
    <property type="match status" value="1"/>
</dbReference>
<dbReference type="Gene3D" id="3.40.50.12780">
    <property type="entry name" value="N-terminal domain of ligase-like"/>
    <property type="match status" value="1"/>
</dbReference>
<accession>A0ABT3S163</accession>
<dbReference type="RefSeq" id="WP_214518856.1">
    <property type="nucleotide sequence ID" value="NZ_CP104934.1"/>
</dbReference>
<name>A0ABT3S163_9MICO</name>
<dbReference type="InterPro" id="IPR045851">
    <property type="entry name" value="AMP-bd_C_sf"/>
</dbReference>
<dbReference type="Gene3D" id="3.40.50.720">
    <property type="entry name" value="NAD(P)-binding Rossmann-like Domain"/>
    <property type="match status" value="1"/>
</dbReference>
<keyword evidence="6" id="KW-1185">Reference proteome</keyword>
<dbReference type="InterPro" id="IPR000873">
    <property type="entry name" value="AMP-dep_synth/lig_dom"/>
</dbReference>
<evidence type="ECO:0000256" key="1">
    <source>
        <dbReference type="SAM" id="MobiDB-lite"/>
    </source>
</evidence>
<dbReference type="Gene3D" id="1.10.1200.10">
    <property type="entry name" value="ACP-like"/>
    <property type="match status" value="1"/>
</dbReference>
<dbReference type="InterPro" id="IPR001509">
    <property type="entry name" value="Epimerase_deHydtase"/>
</dbReference>
<feature type="domain" description="NAD-dependent epimerase/dehydratase" evidence="4">
    <location>
        <begin position="612"/>
        <end position="785"/>
    </location>
</feature>
<dbReference type="SUPFAM" id="SSF47336">
    <property type="entry name" value="ACP-like"/>
    <property type="match status" value="1"/>
</dbReference>
<comment type="caution">
    <text evidence="5">The sequence shown here is derived from an EMBL/GenBank/DDBJ whole genome shotgun (WGS) entry which is preliminary data.</text>
</comment>
<evidence type="ECO:0000259" key="2">
    <source>
        <dbReference type="Pfam" id="PF00501"/>
    </source>
</evidence>
<dbReference type="InterPro" id="IPR036736">
    <property type="entry name" value="ACP-like_sf"/>
</dbReference>
<feature type="domain" description="AMP-dependent synthetase/ligase" evidence="2">
    <location>
        <begin position="14"/>
        <end position="339"/>
    </location>
</feature>
<dbReference type="InterPro" id="IPR042099">
    <property type="entry name" value="ANL_N_sf"/>
</dbReference>
<dbReference type="PANTHER" id="PTHR45527:SF1">
    <property type="entry name" value="FATTY ACID SYNTHASE"/>
    <property type="match status" value="1"/>
</dbReference>
<dbReference type="Pfam" id="PF01370">
    <property type="entry name" value="Epimerase"/>
    <property type="match status" value="1"/>
</dbReference>
<dbReference type="InterPro" id="IPR036291">
    <property type="entry name" value="NAD(P)-bd_dom_sf"/>
</dbReference>
<dbReference type="Proteomes" id="UP001207276">
    <property type="component" value="Unassembled WGS sequence"/>
</dbReference>
<evidence type="ECO:0000313" key="6">
    <source>
        <dbReference type="Proteomes" id="UP001207276"/>
    </source>
</evidence>
<dbReference type="Gene3D" id="3.30.300.30">
    <property type="match status" value="1"/>
</dbReference>
<sequence length="917" mass="98852">MLLGEMIAAACAAHDGTALREGHELWSFQDVDRITRRRASVILDAAASGRRVVLIGEHRAEAVLWALSVMRSGLVYTPLNSGLSRDAVLLAVDVAEPDLVIVLDPDHAEALRDDLGSVVISAQDLLEDGVVYDMDGQHSADEIAYSIFTSGSTGQAKLVDVGHRGIEALCRSQVEQFPVRRGDTVLQFAALAFDASIAEILVALVAGAELVVPTWAADSWFGSVVAHLRLEPVDVVTLPPSVYAALDETAKAEIRTIVFAGEALSEDVWRTAAQHSRVLNAYGPSEGTVCFSIAELKDFSFSIGRAIPGYRALVNVDGELRSEGRGELVMVGSGVALGYAGGHEENVRFSSIDGEPAYRTGDIVDVTSGEIHYVGRTDGQVKRLGHRLDLVQLESRVAAVLARRSVLVEEDEALVLVLEGSRDVTTDSAKVLDRLRASFSDWELPDAVRVLDGPIPLTANGKLDRARLSESGRPRGKDAPSDLGIEEPLSGERAMTEDAVADIAAEVLGRPLDVETALFDAGGTSMTLVRLQSALATEFGQDTVRSTMARIAYDFSVRRFVNAHRGAIAEPGDEIGDALSDLERFLDEVVEARRQAPLIGASDGGDVVPPTVLTGASGFIGGRVLDRLIAEGRRVIVATNSPIADFLERHGRRFGRPLPDYEDVVIVDAADLAGSTERWGAVLHCGYDVNHLLPLRSHILGSVSWTKELVRLAQQHGATSFCFASSSSVGDAFTPLSRATLSKIPDGYSRSKAVAERVVEEFRSPAGAGRVLRLGLVYGHSDDERESLELDTFASMLVASWRMNAVPLLAGAIPVVDVDTVVETMLSGNETRQQVIDRTYTLAEIFRAFDLQHPVELDPQEWMDQAVARAGLDERVLPAIRALLAEIGGWDRVVDGGRSDHFERLFTTLIGAPLHVE</sequence>
<dbReference type="SUPFAM" id="SSF56801">
    <property type="entry name" value="Acetyl-CoA synthetase-like"/>
    <property type="match status" value="1"/>
</dbReference>
<dbReference type="EMBL" id="JAPJDE010000002">
    <property type="protein sequence ID" value="MCX2848573.1"/>
    <property type="molecule type" value="Genomic_DNA"/>
</dbReference>